<dbReference type="GO" id="GO:0003677">
    <property type="term" value="F:DNA binding"/>
    <property type="evidence" value="ECO:0007669"/>
    <property type="project" value="UniProtKB-KW"/>
</dbReference>
<dbReference type="Pfam" id="PF04397">
    <property type="entry name" value="LytTR"/>
    <property type="match status" value="1"/>
</dbReference>
<accession>A0ABZ2N5Z8</accession>
<dbReference type="PANTHER" id="PTHR43038">
    <property type="entry name" value="ATP-BINDING CASSETTE, SUB-FAMILY H, MEMBER 1"/>
    <property type="match status" value="1"/>
</dbReference>
<dbReference type="Gene3D" id="3.40.50.300">
    <property type="entry name" value="P-loop containing nucleotide triphosphate hydrolases"/>
    <property type="match status" value="1"/>
</dbReference>
<feature type="domain" description="ABC transporter" evidence="1">
    <location>
        <begin position="5"/>
        <end position="228"/>
    </location>
</feature>
<dbReference type="InterPro" id="IPR007492">
    <property type="entry name" value="LytTR_DNA-bd_dom"/>
</dbReference>
<evidence type="ECO:0000259" key="2">
    <source>
        <dbReference type="PROSITE" id="PS50930"/>
    </source>
</evidence>
<dbReference type="SMART" id="SM00850">
    <property type="entry name" value="LytTR"/>
    <property type="match status" value="1"/>
</dbReference>
<dbReference type="PIRSF" id="PIRSF036612">
    <property type="entry name" value="ABC_ATP_LytTR"/>
    <property type="match status" value="1"/>
</dbReference>
<sequence>MTQLLSVQSLSKKTGNTTLLPTISFQINPGQCVVIRCNKYLGDMLIKIILGEEIPSKGHVYFKGADIESNKNIFREISVCLLDDGLYERLKVKEYLSFFQKMSESDKTVDEVIQLVGLLDKKEVKIAKLSFSEKRRLQIGRAIISDYDFVVLEEPEQNVDIESAIIIRNAIRQLQQEQKAVLITTSFLEDALSLTNDVYLLNEEGLKKVEVDEEEPENNREVEEPAEILKPMKLEKIPAKVKEKVILFDPPEIHYIESQEGVSHLHLSEGSFPCSFTLNDLEDKLKAFGFFRCHRSYIVNLQRVREVITWTRNSYSLVLDDEKKSSIPLSKARFDELKEILGL</sequence>
<organism evidence="3 4">
    <name type="scientific">Bacillus kandeliae</name>
    <dbReference type="NCBI Taxonomy" id="3129297"/>
    <lineage>
        <taxon>Bacteria</taxon>
        <taxon>Bacillati</taxon>
        <taxon>Bacillota</taxon>
        <taxon>Bacilli</taxon>
        <taxon>Bacillales</taxon>
        <taxon>Bacillaceae</taxon>
        <taxon>Bacillus</taxon>
    </lineage>
</organism>
<dbReference type="InterPro" id="IPR027417">
    <property type="entry name" value="P-loop_NTPase"/>
</dbReference>
<keyword evidence="3" id="KW-0238">DNA-binding</keyword>
<gene>
    <name evidence="3" type="ORF">WDJ61_17620</name>
</gene>
<protein>
    <submittedName>
        <fullName evidence="3">LytTR family transcriptional regulator DNA-binding domain-containing protein</fullName>
    </submittedName>
</protein>
<proteinExistence type="predicted"/>
<keyword evidence="4" id="KW-1185">Reference proteome</keyword>
<dbReference type="Pfam" id="PF00005">
    <property type="entry name" value="ABC_tran"/>
    <property type="match status" value="1"/>
</dbReference>
<dbReference type="InterPro" id="IPR003439">
    <property type="entry name" value="ABC_transporter-like_ATP-bd"/>
</dbReference>
<reference evidence="3 4" key="1">
    <citation type="submission" date="2024-02" db="EMBL/GenBank/DDBJ databases">
        <title>Seven novel Bacillus-like species.</title>
        <authorList>
            <person name="Liu G."/>
        </authorList>
    </citation>
    <scope>NUCLEOTIDE SEQUENCE [LARGE SCALE GENOMIC DNA]</scope>
    <source>
        <strain evidence="3 4">FJAT-52991</strain>
    </source>
</reference>
<feature type="domain" description="HTH LytTR-type" evidence="2">
    <location>
        <begin position="237"/>
        <end position="343"/>
    </location>
</feature>
<dbReference type="InterPro" id="IPR012046">
    <property type="entry name" value="LytTR_ABC"/>
</dbReference>
<dbReference type="PROSITE" id="PS50930">
    <property type="entry name" value="HTH_LYTTR"/>
    <property type="match status" value="1"/>
</dbReference>
<dbReference type="EMBL" id="CP147404">
    <property type="protein sequence ID" value="WXB93018.1"/>
    <property type="molecule type" value="Genomic_DNA"/>
</dbReference>
<evidence type="ECO:0000313" key="3">
    <source>
        <dbReference type="EMBL" id="WXB93018.1"/>
    </source>
</evidence>
<dbReference type="PANTHER" id="PTHR43038:SF3">
    <property type="entry name" value="ABC TRANSPORTER G FAMILY MEMBER 20 ISOFORM X1"/>
    <property type="match status" value="1"/>
</dbReference>
<dbReference type="Gene3D" id="2.40.50.1020">
    <property type="entry name" value="LytTr DNA-binding domain"/>
    <property type="match status" value="1"/>
</dbReference>
<evidence type="ECO:0000259" key="1">
    <source>
        <dbReference type="PROSITE" id="PS50893"/>
    </source>
</evidence>
<evidence type="ECO:0000313" key="4">
    <source>
        <dbReference type="Proteomes" id="UP001387364"/>
    </source>
</evidence>
<dbReference type="PROSITE" id="PS50893">
    <property type="entry name" value="ABC_TRANSPORTER_2"/>
    <property type="match status" value="1"/>
</dbReference>
<dbReference type="Proteomes" id="UP001387364">
    <property type="component" value="Chromosome"/>
</dbReference>
<name>A0ABZ2N5Z8_9BACI</name>
<dbReference type="RefSeq" id="WP_338752128.1">
    <property type="nucleotide sequence ID" value="NZ_CP147404.1"/>
</dbReference>
<dbReference type="SUPFAM" id="SSF52540">
    <property type="entry name" value="P-loop containing nucleoside triphosphate hydrolases"/>
    <property type="match status" value="1"/>
</dbReference>